<comment type="similarity">
    <text evidence="2">Belongs to the MsrB Met sulfoxide reductase family.</text>
</comment>
<sequence length="153" mass="16789">MSKPIDSADYPFQLSESEWRERLAPDEYAVLRNQGTERAGTGELLDEERDGLYRCRACGNELFVAGTKFDSGCGWPSFYESVRPGAVELLEDRSLGMVRTEVRCARCGSHLGHVFPDGFGTPTGDRYCMNSLSLSFEPGAQPGDEPDGQPEGA</sequence>
<dbReference type="PANTHER" id="PTHR10173">
    <property type="entry name" value="METHIONINE SULFOXIDE REDUCTASE"/>
    <property type="match status" value="1"/>
</dbReference>
<comment type="cofactor">
    <cofactor evidence="1">
        <name>Zn(2+)</name>
        <dbReference type="ChEBI" id="CHEBI:29105"/>
    </cofactor>
</comment>
<proteinExistence type="inferred from homology"/>
<dbReference type="SUPFAM" id="SSF51316">
    <property type="entry name" value="Mss4-like"/>
    <property type="match status" value="1"/>
</dbReference>
<dbReference type="PANTHER" id="PTHR10173:SF57">
    <property type="entry name" value="PEPTIDE-METHIONINE (R)-S-OXIDE REDUCTASE"/>
    <property type="match status" value="1"/>
</dbReference>
<dbReference type="Proteomes" id="UP000070810">
    <property type="component" value="Unassembled WGS sequence"/>
</dbReference>
<dbReference type="PATRIC" id="fig|1079994.3.peg.2044"/>
<feature type="domain" description="MsrB" evidence="8">
    <location>
        <begin position="16"/>
        <end position="139"/>
    </location>
</feature>
<dbReference type="GO" id="GO:0006979">
    <property type="term" value="P:response to oxidative stress"/>
    <property type="evidence" value="ECO:0007669"/>
    <property type="project" value="InterPro"/>
</dbReference>
<evidence type="ECO:0000256" key="1">
    <source>
        <dbReference type="ARBA" id="ARBA00001947"/>
    </source>
</evidence>
<dbReference type="NCBIfam" id="TIGR00357">
    <property type="entry name" value="peptide-methionine (R)-S-oxide reductase MsrB"/>
    <property type="match status" value="1"/>
</dbReference>
<dbReference type="EC" id="1.8.4.12" evidence="3"/>
<evidence type="ECO:0000256" key="5">
    <source>
        <dbReference type="ARBA" id="ARBA00022833"/>
    </source>
</evidence>
<accession>A0A147EM53</accession>
<dbReference type="RefSeq" id="WP_058594218.1">
    <property type="nucleotide sequence ID" value="NZ_LDRK01000057.1"/>
</dbReference>
<dbReference type="InterPro" id="IPR002579">
    <property type="entry name" value="Met_Sox_Rdtase_MsrB_dom"/>
</dbReference>
<keyword evidence="10" id="KW-1185">Reference proteome</keyword>
<dbReference type="Pfam" id="PF01641">
    <property type="entry name" value="SelR"/>
    <property type="match status" value="1"/>
</dbReference>
<dbReference type="FunFam" id="2.170.150.20:FF:000001">
    <property type="entry name" value="Peptide methionine sulfoxide reductase MsrB"/>
    <property type="match status" value="1"/>
</dbReference>
<protein>
    <recommendedName>
        <fullName evidence="3">peptide-methionine (R)-S-oxide reductase</fullName>
        <ecNumber evidence="3">1.8.4.12</ecNumber>
    </recommendedName>
</protein>
<keyword evidence="6" id="KW-0560">Oxidoreductase</keyword>
<evidence type="ECO:0000313" key="10">
    <source>
        <dbReference type="Proteomes" id="UP000070810"/>
    </source>
</evidence>
<keyword evidence="4" id="KW-0479">Metal-binding</keyword>
<dbReference type="InterPro" id="IPR011057">
    <property type="entry name" value="Mss4-like_sf"/>
</dbReference>
<name>A0A147EM53_9MICO</name>
<dbReference type="OrthoDB" id="9785497at2"/>
<dbReference type="GO" id="GO:0005737">
    <property type="term" value="C:cytoplasm"/>
    <property type="evidence" value="ECO:0007669"/>
    <property type="project" value="TreeGrafter"/>
</dbReference>
<dbReference type="PROSITE" id="PS51790">
    <property type="entry name" value="MSRB"/>
    <property type="match status" value="1"/>
</dbReference>
<reference evidence="9 10" key="1">
    <citation type="journal article" date="2016" name="Front. Microbiol.">
        <title>Genomic Resource of Rice Seed Associated Bacteria.</title>
        <authorList>
            <person name="Midha S."/>
            <person name="Bansal K."/>
            <person name="Sharma S."/>
            <person name="Kumar N."/>
            <person name="Patil P.P."/>
            <person name="Chaudhry V."/>
            <person name="Patil P.B."/>
        </authorList>
    </citation>
    <scope>NUCLEOTIDE SEQUENCE [LARGE SCALE GENOMIC DNA]</scope>
    <source>
        <strain evidence="9 10">NS354</strain>
    </source>
</reference>
<evidence type="ECO:0000256" key="7">
    <source>
        <dbReference type="ARBA" id="ARBA00048488"/>
    </source>
</evidence>
<evidence type="ECO:0000313" key="9">
    <source>
        <dbReference type="EMBL" id="KTR85486.1"/>
    </source>
</evidence>
<comment type="caution">
    <text evidence="9">The sequence shown here is derived from an EMBL/GenBank/DDBJ whole genome shotgun (WGS) entry which is preliminary data.</text>
</comment>
<dbReference type="AlphaFoldDB" id="A0A147EM53"/>
<evidence type="ECO:0000256" key="3">
    <source>
        <dbReference type="ARBA" id="ARBA00012499"/>
    </source>
</evidence>
<organism evidence="9 10">
    <name type="scientific">Leucobacter chromiiresistens</name>
    <dbReference type="NCBI Taxonomy" id="1079994"/>
    <lineage>
        <taxon>Bacteria</taxon>
        <taxon>Bacillati</taxon>
        <taxon>Actinomycetota</taxon>
        <taxon>Actinomycetes</taxon>
        <taxon>Micrococcales</taxon>
        <taxon>Microbacteriaceae</taxon>
        <taxon>Leucobacter</taxon>
    </lineage>
</organism>
<evidence type="ECO:0000256" key="2">
    <source>
        <dbReference type="ARBA" id="ARBA00007174"/>
    </source>
</evidence>
<comment type="catalytic activity">
    <reaction evidence="7">
        <text>L-methionyl-[protein] + [thioredoxin]-disulfide + H2O = L-methionyl-(R)-S-oxide-[protein] + [thioredoxin]-dithiol</text>
        <dbReference type="Rhea" id="RHEA:24164"/>
        <dbReference type="Rhea" id="RHEA-COMP:10698"/>
        <dbReference type="Rhea" id="RHEA-COMP:10700"/>
        <dbReference type="Rhea" id="RHEA-COMP:12313"/>
        <dbReference type="Rhea" id="RHEA-COMP:12314"/>
        <dbReference type="ChEBI" id="CHEBI:15377"/>
        <dbReference type="ChEBI" id="CHEBI:16044"/>
        <dbReference type="ChEBI" id="CHEBI:29950"/>
        <dbReference type="ChEBI" id="CHEBI:45764"/>
        <dbReference type="ChEBI" id="CHEBI:50058"/>
        <dbReference type="EC" id="1.8.4.12"/>
    </reaction>
</comment>
<evidence type="ECO:0000256" key="6">
    <source>
        <dbReference type="ARBA" id="ARBA00023002"/>
    </source>
</evidence>
<keyword evidence="5" id="KW-0862">Zinc</keyword>
<dbReference type="InterPro" id="IPR028427">
    <property type="entry name" value="Met_Sox_Rdtase_MsrB"/>
</dbReference>
<dbReference type="Gene3D" id="2.170.150.20">
    <property type="entry name" value="Peptide methionine sulfoxide reductase"/>
    <property type="match status" value="1"/>
</dbReference>
<gene>
    <name evidence="9" type="ORF">NS354_09180</name>
</gene>
<evidence type="ECO:0000256" key="4">
    <source>
        <dbReference type="ARBA" id="ARBA00022723"/>
    </source>
</evidence>
<evidence type="ECO:0000259" key="8">
    <source>
        <dbReference type="PROSITE" id="PS51790"/>
    </source>
</evidence>
<dbReference type="EMBL" id="LDRK01000057">
    <property type="protein sequence ID" value="KTR85486.1"/>
    <property type="molecule type" value="Genomic_DNA"/>
</dbReference>
<dbReference type="GO" id="GO:0033743">
    <property type="term" value="F:peptide-methionine (R)-S-oxide reductase activity"/>
    <property type="evidence" value="ECO:0007669"/>
    <property type="project" value="UniProtKB-EC"/>
</dbReference>
<dbReference type="GO" id="GO:0046872">
    <property type="term" value="F:metal ion binding"/>
    <property type="evidence" value="ECO:0007669"/>
    <property type="project" value="UniProtKB-KW"/>
</dbReference>
<dbReference type="GO" id="GO:0030091">
    <property type="term" value="P:protein repair"/>
    <property type="evidence" value="ECO:0007669"/>
    <property type="project" value="InterPro"/>
</dbReference>